<dbReference type="Gene3D" id="3.60.20.10">
    <property type="entry name" value="Glutamine Phosphoribosylpyrophosphate, subunit 1, domain 1"/>
    <property type="match status" value="1"/>
</dbReference>
<dbReference type="NCBIfam" id="TIGR01135">
    <property type="entry name" value="glmS"/>
    <property type="match status" value="1"/>
</dbReference>
<dbReference type="InterPro" id="IPR029055">
    <property type="entry name" value="Ntn_hydrolases_N"/>
</dbReference>
<accession>W6US48</accession>
<dbReference type="KEGG" id="egl:EGR_08869"/>
<organism evidence="10 11">
    <name type="scientific">Echinococcus granulosus</name>
    <name type="common">Hydatid tapeworm</name>
    <dbReference type="NCBI Taxonomy" id="6210"/>
    <lineage>
        <taxon>Eukaryota</taxon>
        <taxon>Metazoa</taxon>
        <taxon>Spiralia</taxon>
        <taxon>Lophotrochozoa</taxon>
        <taxon>Platyhelminthes</taxon>
        <taxon>Cestoda</taxon>
        <taxon>Eucestoda</taxon>
        <taxon>Cyclophyllidea</taxon>
        <taxon>Taeniidae</taxon>
        <taxon>Echinococcus</taxon>
        <taxon>Echinococcus granulosus group</taxon>
    </lineage>
</organism>
<keyword evidence="5" id="KW-0808">Transferase</keyword>
<evidence type="ECO:0000313" key="10">
    <source>
        <dbReference type="EMBL" id="EUB56254.1"/>
    </source>
</evidence>
<dbReference type="SUPFAM" id="SSF53697">
    <property type="entry name" value="SIS domain"/>
    <property type="match status" value="1"/>
</dbReference>
<comment type="pathway">
    <text evidence="2">Nucleotide-sugar biosynthesis; UDP-N-acetyl-alpha-D-glucosamine biosynthesis; alpha-D-glucosamine 6-phosphate from D-fructose 6-phosphate: step 1/1.</text>
</comment>
<dbReference type="RefSeq" id="XP_024347450.1">
    <property type="nucleotide sequence ID" value="XM_024498118.1"/>
</dbReference>
<evidence type="ECO:0000256" key="6">
    <source>
        <dbReference type="ARBA" id="ARBA00022737"/>
    </source>
</evidence>
<dbReference type="CDD" id="cd05008">
    <property type="entry name" value="SIS_GlmS_GlmD_1"/>
    <property type="match status" value="1"/>
</dbReference>
<gene>
    <name evidence="10" type="ORF">EGR_08869</name>
</gene>
<dbReference type="PANTHER" id="PTHR10937">
    <property type="entry name" value="GLUCOSAMINE--FRUCTOSE-6-PHOSPHATE AMINOTRANSFERASE, ISOMERIZING"/>
    <property type="match status" value="1"/>
</dbReference>
<dbReference type="InterPro" id="IPR046348">
    <property type="entry name" value="SIS_dom_sf"/>
</dbReference>
<evidence type="ECO:0000256" key="2">
    <source>
        <dbReference type="ARBA" id="ARBA00004775"/>
    </source>
</evidence>
<keyword evidence="11" id="KW-1185">Reference proteome</keyword>
<dbReference type="PANTHER" id="PTHR10937:SF0">
    <property type="entry name" value="GLUTAMINE--FRUCTOSE-6-PHOSPHATE TRANSAMINASE (ISOMERIZING)"/>
    <property type="match status" value="1"/>
</dbReference>
<proteinExistence type="predicted"/>
<evidence type="ECO:0000259" key="9">
    <source>
        <dbReference type="PROSITE" id="PS51464"/>
    </source>
</evidence>
<feature type="domain" description="Glutamine amidotransferase type-2" evidence="8">
    <location>
        <begin position="2"/>
        <end position="312"/>
    </location>
</feature>
<comment type="catalytic activity">
    <reaction evidence="1">
        <text>D-fructose 6-phosphate + L-glutamine = D-glucosamine 6-phosphate + L-glutamate</text>
        <dbReference type="Rhea" id="RHEA:13237"/>
        <dbReference type="ChEBI" id="CHEBI:29985"/>
        <dbReference type="ChEBI" id="CHEBI:58359"/>
        <dbReference type="ChEBI" id="CHEBI:58725"/>
        <dbReference type="ChEBI" id="CHEBI:61527"/>
        <dbReference type="EC" id="2.6.1.16"/>
    </reaction>
</comment>
<dbReference type="Pfam" id="PF01380">
    <property type="entry name" value="SIS"/>
    <property type="match status" value="2"/>
</dbReference>
<dbReference type="InterPro" id="IPR047084">
    <property type="entry name" value="GFAT_N"/>
</dbReference>
<dbReference type="InterPro" id="IPR001347">
    <property type="entry name" value="SIS_dom"/>
</dbReference>
<dbReference type="NCBIfam" id="NF001484">
    <property type="entry name" value="PRK00331.1"/>
    <property type="match status" value="1"/>
</dbReference>
<dbReference type="Pfam" id="PF13522">
    <property type="entry name" value="GATase_6"/>
    <property type="match status" value="1"/>
</dbReference>
<dbReference type="Proteomes" id="UP000019149">
    <property type="component" value="Unassembled WGS sequence"/>
</dbReference>
<keyword evidence="6" id="KW-0677">Repeat</keyword>
<evidence type="ECO:0000256" key="4">
    <source>
        <dbReference type="ARBA" id="ARBA00022576"/>
    </source>
</evidence>
<dbReference type="EMBL" id="APAU02000122">
    <property type="protein sequence ID" value="EUB56254.1"/>
    <property type="molecule type" value="Genomic_DNA"/>
</dbReference>
<dbReference type="CDD" id="cd00714">
    <property type="entry name" value="GFAT"/>
    <property type="match status" value="1"/>
</dbReference>
<evidence type="ECO:0000313" key="11">
    <source>
        <dbReference type="Proteomes" id="UP000019149"/>
    </source>
</evidence>
<dbReference type="OMA" id="ASEYRYA"/>
<comment type="caution">
    <text evidence="10">The sequence shown here is derived from an EMBL/GenBank/DDBJ whole genome shotgun (WGS) entry which is preliminary data.</text>
</comment>
<dbReference type="AlphaFoldDB" id="W6US48"/>
<keyword evidence="4 10" id="KW-0032">Aminotransferase</keyword>
<feature type="domain" description="SIS" evidence="9">
    <location>
        <begin position="557"/>
        <end position="699"/>
    </location>
</feature>
<evidence type="ECO:0000259" key="8">
    <source>
        <dbReference type="PROSITE" id="PS51278"/>
    </source>
</evidence>
<dbReference type="STRING" id="6210.W6US48"/>
<dbReference type="UniPathway" id="UPA00113">
    <property type="reaction ID" value="UER00528"/>
</dbReference>
<dbReference type="EC" id="2.6.1.16" evidence="3"/>
<dbReference type="OrthoDB" id="15235at2759"/>
<evidence type="ECO:0000256" key="1">
    <source>
        <dbReference type="ARBA" id="ARBA00001031"/>
    </source>
</evidence>
<dbReference type="InterPro" id="IPR005855">
    <property type="entry name" value="GFAT"/>
</dbReference>
<dbReference type="Gene3D" id="3.40.50.10490">
    <property type="entry name" value="Glucose-6-phosphate isomerase like protein, domain 1"/>
    <property type="match status" value="2"/>
</dbReference>
<dbReference type="CTD" id="36344584"/>
<reference evidence="10 11" key="1">
    <citation type="journal article" date="2013" name="Nat. Genet.">
        <title>The genome of the hydatid tapeworm Echinococcus granulosus.</title>
        <authorList>
            <person name="Zheng H."/>
            <person name="Zhang W."/>
            <person name="Zhang L."/>
            <person name="Zhang Z."/>
            <person name="Li J."/>
            <person name="Lu G."/>
            <person name="Zhu Y."/>
            <person name="Wang Y."/>
            <person name="Huang Y."/>
            <person name="Liu J."/>
            <person name="Kang H."/>
            <person name="Chen J."/>
            <person name="Wang L."/>
            <person name="Chen A."/>
            <person name="Yu S."/>
            <person name="Gao Z."/>
            <person name="Jin L."/>
            <person name="Gu W."/>
            <person name="Wang Z."/>
            <person name="Zhao L."/>
            <person name="Shi B."/>
            <person name="Wen H."/>
            <person name="Lin R."/>
            <person name="Jones M.K."/>
            <person name="Brejova B."/>
            <person name="Vinar T."/>
            <person name="Zhao G."/>
            <person name="McManus D.P."/>
            <person name="Chen Z."/>
            <person name="Zhou Y."/>
            <person name="Wang S."/>
        </authorList>
    </citation>
    <scope>NUCLEOTIDE SEQUENCE [LARGE SCALE GENOMIC DNA]</scope>
</reference>
<dbReference type="FunFam" id="3.40.50.10490:FF:000002">
    <property type="entry name" value="Glutamine--fructose-6-phosphate aminotransferase [isomerizing]"/>
    <property type="match status" value="1"/>
</dbReference>
<dbReference type="CDD" id="cd05009">
    <property type="entry name" value="SIS_GlmS_GlmD_2"/>
    <property type="match status" value="1"/>
</dbReference>
<dbReference type="GO" id="GO:0004360">
    <property type="term" value="F:glutamine-fructose-6-phosphate transaminase (isomerizing) activity"/>
    <property type="evidence" value="ECO:0007669"/>
    <property type="project" value="UniProtKB-EC"/>
</dbReference>
<sequence>MCGIFAYLNYNTPVSRKQISEVLINGLRRLEYRGYDSAGIAIDEDCVKASGGSDKENASSANVLVVRNPGKVEELSRVVKAMLEGKHDDPIFETHVGIAHTRWATHGKPSEQNAHPQSSDSTNAFTVVHNGIITNFKDLRSLLERKGFVFETETDTEVIPKLMLHLYRRNSSLTFEQLVELTIRELDGSFALACKSRYYPGEIVATRRGSPLLLGIKSQHKLTMDQIPVSYPTKDRWGSKCFTDLAGGDEEDAYFLSHRPTTPQQNPDYHLSAQSDKKDIEFFLSSDASAVVEHTDRVIYLEDNDIAAVRAGTLSIHRITKTANEPSVRDIVTLHLEIKEIMKGSYDYFMQKEIFEQPDSILNTMRGRVNFNDMTVVLGGIKNNLVDIKRSRRLMFIGCGTSYNAAVAVRELVEELTELPVMVELASDFLDRLTPVFRDDVCIFISQSGETADTLLALRYCLKRGAMTLGITNTAGSTLSRETDCGIHMNAGPEIGVASTKARAYTSQIIAMVMFALVLSADRISLQERRKEIIEALSRLPEQVDSILHKDDEIVKIAEDMVNARSILVLGRGYHYATCLEGALKLKELTYIHAEGIVSGELKHGPLAMIDAEMRIIMVVTKDRLYEAILNALHEVHSRQGSPVLITNEDVAPHLKKLAKRIFEIPHTVDCLQSILAVIPLQLLAFHVARMKGLDVDCPRNLAKSVTVE</sequence>
<dbReference type="InterPro" id="IPR017932">
    <property type="entry name" value="GATase_2_dom"/>
</dbReference>
<protein>
    <recommendedName>
        <fullName evidence="3">glutamine--fructose-6-phosphate transaminase (isomerizing)</fullName>
        <ecNumber evidence="3">2.6.1.16</ecNumber>
    </recommendedName>
</protein>
<dbReference type="GO" id="GO:0006487">
    <property type="term" value="P:protein N-linked glycosylation"/>
    <property type="evidence" value="ECO:0007669"/>
    <property type="project" value="TreeGrafter"/>
</dbReference>
<feature type="domain" description="SIS" evidence="9">
    <location>
        <begin position="384"/>
        <end position="525"/>
    </location>
</feature>
<dbReference type="PROSITE" id="PS51278">
    <property type="entry name" value="GATASE_TYPE_2"/>
    <property type="match status" value="1"/>
</dbReference>
<dbReference type="GO" id="GO:0006002">
    <property type="term" value="P:fructose 6-phosphate metabolic process"/>
    <property type="evidence" value="ECO:0007669"/>
    <property type="project" value="TreeGrafter"/>
</dbReference>
<evidence type="ECO:0000256" key="7">
    <source>
        <dbReference type="ARBA" id="ARBA00022962"/>
    </source>
</evidence>
<keyword evidence="7" id="KW-0315">Glutamine amidotransferase</keyword>
<dbReference type="InterPro" id="IPR035466">
    <property type="entry name" value="GlmS/AgaS_SIS"/>
</dbReference>
<dbReference type="GO" id="GO:0097367">
    <property type="term" value="F:carbohydrate derivative binding"/>
    <property type="evidence" value="ECO:0007669"/>
    <property type="project" value="InterPro"/>
</dbReference>
<dbReference type="FunFam" id="3.40.50.10490:FF:000001">
    <property type="entry name" value="Glutamine--fructose-6-phosphate aminotransferase [isomerizing]"/>
    <property type="match status" value="1"/>
</dbReference>
<dbReference type="PROSITE" id="PS51464">
    <property type="entry name" value="SIS"/>
    <property type="match status" value="2"/>
</dbReference>
<dbReference type="SUPFAM" id="SSF56235">
    <property type="entry name" value="N-terminal nucleophile aminohydrolases (Ntn hydrolases)"/>
    <property type="match status" value="1"/>
</dbReference>
<dbReference type="GO" id="GO:0006048">
    <property type="term" value="P:UDP-N-acetylglucosamine biosynthetic process"/>
    <property type="evidence" value="ECO:0007669"/>
    <property type="project" value="UniProtKB-UniPathway"/>
</dbReference>
<dbReference type="InterPro" id="IPR035490">
    <property type="entry name" value="GlmS/FrlB_SIS"/>
</dbReference>
<evidence type="ECO:0000256" key="3">
    <source>
        <dbReference type="ARBA" id="ARBA00012916"/>
    </source>
</evidence>
<dbReference type="GeneID" id="36344584"/>
<name>W6US48_ECHGR</name>
<evidence type="ECO:0000256" key="5">
    <source>
        <dbReference type="ARBA" id="ARBA00022679"/>
    </source>
</evidence>